<dbReference type="RefSeq" id="WP_346760618.1">
    <property type="nucleotide sequence ID" value="NZ_JAUJEB010000006.1"/>
</dbReference>
<sequence>MKENDFYVGYLPKAPRSMSKWLKAVIAGLLLLPGFVALMVAGNQHRFAATNFEYGQLTELTGVVSLEPVPRLIVEAGRDQRGGVITKSVLLVNFGKSGVETIFRNLEKELGRPLTNFEFNLRGTLIYGEGKTVFELTDQEASVLGHKILDKAYVPVKTVALGEQSFEGEIIDPKCYFGVMKPGFGKVHRSCAIRCIAGGISPVMATKNENGEKQFILLLADKGKTKWPLISRLAGKPITIKGELKQVDDWLVLHYDDQLLYEAASFPIIPNESDKLAREPKLLAGPNALDANIVLCN</sequence>
<organism evidence="2 3">
    <name type="scientific">Agaribacillus aureus</name>
    <dbReference type="NCBI Taxonomy" id="3051825"/>
    <lineage>
        <taxon>Bacteria</taxon>
        <taxon>Pseudomonadati</taxon>
        <taxon>Bacteroidota</taxon>
        <taxon>Cytophagia</taxon>
        <taxon>Cytophagales</taxon>
        <taxon>Splendidivirgaceae</taxon>
        <taxon>Agaribacillus</taxon>
    </lineage>
</organism>
<name>A0ABT8LDI7_9BACT</name>
<dbReference type="EMBL" id="JAUJEB010000006">
    <property type="protein sequence ID" value="MDN5215281.1"/>
    <property type="molecule type" value="Genomic_DNA"/>
</dbReference>
<gene>
    <name evidence="2" type="ORF">QQ020_24595</name>
</gene>
<feature type="transmembrane region" description="Helical" evidence="1">
    <location>
        <begin position="21"/>
        <end position="41"/>
    </location>
</feature>
<proteinExistence type="predicted"/>
<keyword evidence="1" id="KW-0472">Membrane</keyword>
<protein>
    <submittedName>
        <fullName evidence="2">Uncharacterized protein</fullName>
    </submittedName>
</protein>
<keyword evidence="1" id="KW-1133">Transmembrane helix</keyword>
<comment type="caution">
    <text evidence="2">The sequence shown here is derived from an EMBL/GenBank/DDBJ whole genome shotgun (WGS) entry which is preliminary data.</text>
</comment>
<dbReference type="Proteomes" id="UP001172083">
    <property type="component" value="Unassembled WGS sequence"/>
</dbReference>
<keyword evidence="1" id="KW-0812">Transmembrane</keyword>
<keyword evidence="3" id="KW-1185">Reference proteome</keyword>
<evidence type="ECO:0000256" key="1">
    <source>
        <dbReference type="SAM" id="Phobius"/>
    </source>
</evidence>
<evidence type="ECO:0000313" key="3">
    <source>
        <dbReference type="Proteomes" id="UP001172083"/>
    </source>
</evidence>
<reference evidence="2" key="1">
    <citation type="submission" date="2023-06" db="EMBL/GenBank/DDBJ databases">
        <title>Genomic of Agaribacillus aureum.</title>
        <authorList>
            <person name="Wang G."/>
        </authorList>
    </citation>
    <scope>NUCLEOTIDE SEQUENCE</scope>
    <source>
        <strain evidence="2">BMA12</strain>
    </source>
</reference>
<evidence type="ECO:0000313" key="2">
    <source>
        <dbReference type="EMBL" id="MDN5215281.1"/>
    </source>
</evidence>
<accession>A0ABT8LDI7</accession>